<sequence>MLWLSLLPALSHAQPAERQLSLQEVIALAQEQSAVARQVETTRETSYWEWRSFKAAYKPQLSVEGILPDFSRTFNPVTQPDGTLEFKPVTNNFSEMGLTLQQVISPTGGSVFVTSLMQRFDDFDRTQTRYNGNPAIIGFEQPLFAYNKLRWAKRIAPLRYEESRKQYVEDLEEIAVTATGLYFDLLLAQVNQSIAAKNLANNDTLYQVAQEKYKLGRLSKNDLLQLRLAVLNAGLDQAQAVLDAQTALLALKTYVGLRDSLELQLQVPEEVPAADIQPVVALAEAHKNRKESLNFQRRLLEAESGVAKAKGDNGFNASVYATFGLTNRGEKWRDIYEQPDNQQRAQIGFSMPLLDWGRQRADYKVAELNQKLVQHTVAQEEASFEQAVITQVNQYNTLKNRIKATSEADAIAQERYEIAKSMYLIGRISITDLNIALAEKDQAQRAFIASLSEFWGAYYGLRQLTLYDFEKQEVLASKADKE</sequence>
<evidence type="ECO:0000256" key="4">
    <source>
        <dbReference type="ARBA" id="ARBA00022452"/>
    </source>
</evidence>
<keyword evidence="5" id="KW-0812">Transmembrane</keyword>
<gene>
    <name evidence="8" type="ORF">GCM10023188_32680</name>
</gene>
<evidence type="ECO:0000313" key="9">
    <source>
        <dbReference type="Proteomes" id="UP001500552"/>
    </source>
</evidence>
<dbReference type="Pfam" id="PF02321">
    <property type="entry name" value="OEP"/>
    <property type="match status" value="2"/>
</dbReference>
<evidence type="ECO:0000313" key="8">
    <source>
        <dbReference type="EMBL" id="GAA4437924.1"/>
    </source>
</evidence>
<name>A0ABP8LVD7_9BACT</name>
<dbReference type="PANTHER" id="PTHR30026">
    <property type="entry name" value="OUTER MEMBRANE PROTEIN TOLC"/>
    <property type="match status" value="1"/>
</dbReference>
<evidence type="ECO:0000256" key="7">
    <source>
        <dbReference type="ARBA" id="ARBA00023237"/>
    </source>
</evidence>
<evidence type="ECO:0000256" key="1">
    <source>
        <dbReference type="ARBA" id="ARBA00004442"/>
    </source>
</evidence>
<evidence type="ECO:0000256" key="2">
    <source>
        <dbReference type="ARBA" id="ARBA00007613"/>
    </source>
</evidence>
<accession>A0ABP8LVD7</accession>
<dbReference type="InterPro" id="IPR051906">
    <property type="entry name" value="TolC-like"/>
</dbReference>
<dbReference type="PANTHER" id="PTHR30026:SF20">
    <property type="entry name" value="OUTER MEMBRANE PROTEIN TOLC"/>
    <property type="match status" value="1"/>
</dbReference>
<proteinExistence type="inferred from homology"/>
<comment type="caution">
    <text evidence="8">The sequence shown here is derived from an EMBL/GenBank/DDBJ whole genome shotgun (WGS) entry which is preliminary data.</text>
</comment>
<keyword evidence="7" id="KW-0998">Cell outer membrane</keyword>
<comment type="similarity">
    <text evidence="2">Belongs to the outer membrane factor (OMF) (TC 1.B.17) family.</text>
</comment>
<evidence type="ECO:0000256" key="6">
    <source>
        <dbReference type="ARBA" id="ARBA00023136"/>
    </source>
</evidence>
<evidence type="ECO:0000256" key="5">
    <source>
        <dbReference type="ARBA" id="ARBA00022692"/>
    </source>
</evidence>
<evidence type="ECO:0000256" key="3">
    <source>
        <dbReference type="ARBA" id="ARBA00022448"/>
    </source>
</evidence>
<protein>
    <submittedName>
        <fullName evidence="8">TolC family protein</fullName>
    </submittedName>
</protein>
<keyword evidence="9" id="KW-1185">Reference proteome</keyword>
<comment type="subcellular location">
    <subcellularLocation>
        <location evidence="1">Cell outer membrane</location>
    </subcellularLocation>
</comment>
<keyword evidence="4" id="KW-1134">Transmembrane beta strand</keyword>
<organism evidence="8 9">
    <name type="scientific">Pontibacter saemangeumensis</name>
    <dbReference type="NCBI Taxonomy" id="1084525"/>
    <lineage>
        <taxon>Bacteria</taxon>
        <taxon>Pseudomonadati</taxon>
        <taxon>Bacteroidota</taxon>
        <taxon>Cytophagia</taxon>
        <taxon>Cytophagales</taxon>
        <taxon>Hymenobacteraceae</taxon>
        <taxon>Pontibacter</taxon>
    </lineage>
</organism>
<keyword evidence="6" id="KW-0472">Membrane</keyword>
<dbReference type="SUPFAM" id="SSF56954">
    <property type="entry name" value="Outer membrane efflux proteins (OEP)"/>
    <property type="match status" value="1"/>
</dbReference>
<dbReference type="Gene3D" id="1.20.1600.10">
    <property type="entry name" value="Outer membrane efflux proteins (OEP)"/>
    <property type="match status" value="1"/>
</dbReference>
<keyword evidence="3" id="KW-0813">Transport</keyword>
<dbReference type="Proteomes" id="UP001500552">
    <property type="component" value="Unassembled WGS sequence"/>
</dbReference>
<dbReference type="EMBL" id="BAABHC010000016">
    <property type="protein sequence ID" value="GAA4437924.1"/>
    <property type="molecule type" value="Genomic_DNA"/>
</dbReference>
<reference evidence="9" key="1">
    <citation type="journal article" date="2019" name="Int. J. Syst. Evol. Microbiol.">
        <title>The Global Catalogue of Microorganisms (GCM) 10K type strain sequencing project: providing services to taxonomists for standard genome sequencing and annotation.</title>
        <authorList>
            <consortium name="The Broad Institute Genomics Platform"/>
            <consortium name="The Broad Institute Genome Sequencing Center for Infectious Disease"/>
            <person name="Wu L."/>
            <person name="Ma J."/>
        </authorList>
    </citation>
    <scope>NUCLEOTIDE SEQUENCE [LARGE SCALE GENOMIC DNA]</scope>
    <source>
        <strain evidence="9">JCM 17926</strain>
    </source>
</reference>
<dbReference type="InterPro" id="IPR003423">
    <property type="entry name" value="OMP_efflux"/>
</dbReference>